<dbReference type="InterPro" id="IPR017927">
    <property type="entry name" value="FAD-bd_FR_type"/>
</dbReference>
<dbReference type="InterPro" id="IPR036010">
    <property type="entry name" value="2Fe-2S_ferredoxin-like_sf"/>
</dbReference>
<evidence type="ECO:0000256" key="1">
    <source>
        <dbReference type="ARBA" id="ARBA00001974"/>
    </source>
</evidence>
<dbReference type="RefSeq" id="WP_381345286.1">
    <property type="nucleotide sequence ID" value="NZ_JBHMCY010000016.1"/>
</dbReference>
<dbReference type="CDD" id="cd06185">
    <property type="entry name" value="PDR_like"/>
    <property type="match status" value="1"/>
</dbReference>
<keyword evidence="5" id="KW-0560">Oxidoreductase</keyword>
<evidence type="ECO:0000256" key="4">
    <source>
        <dbReference type="ARBA" id="ARBA00022723"/>
    </source>
</evidence>
<dbReference type="PROSITE" id="PS51384">
    <property type="entry name" value="FAD_FR"/>
    <property type="match status" value="1"/>
</dbReference>
<dbReference type="InterPro" id="IPR001041">
    <property type="entry name" value="2Fe-2S_ferredoxin-type"/>
</dbReference>
<dbReference type="InterPro" id="IPR006058">
    <property type="entry name" value="2Fe2S_fd_BS"/>
</dbReference>
<evidence type="ECO:0000256" key="5">
    <source>
        <dbReference type="ARBA" id="ARBA00023002"/>
    </source>
</evidence>
<dbReference type="Gene3D" id="3.10.20.30">
    <property type="match status" value="1"/>
</dbReference>
<evidence type="ECO:0000313" key="10">
    <source>
        <dbReference type="EMBL" id="MFB9463261.1"/>
    </source>
</evidence>
<dbReference type="InterPro" id="IPR001433">
    <property type="entry name" value="OxRdtase_FAD/NAD-bd"/>
</dbReference>
<keyword evidence="6" id="KW-0408">Iron</keyword>
<evidence type="ECO:0000256" key="6">
    <source>
        <dbReference type="ARBA" id="ARBA00023004"/>
    </source>
</evidence>
<dbReference type="SUPFAM" id="SSF54292">
    <property type="entry name" value="2Fe-2S ferredoxin-like"/>
    <property type="match status" value="1"/>
</dbReference>
<dbReference type="SUPFAM" id="SSF63380">
    <property type="entry name" value="Riboflavin synthase domain-like"/>
    <property type="match status" value="1"/>
</dbReference>
<keyword evidence="7" id="KW-0411">Iron-sulfur</keyword>
<dbReference type="PANTHER" id="PTHR47354:SF1">
    <property type="entry name" value="CARNITINE MONOOXYGENASE REDUCTASE SUBUNIT"/>
    <property type="match status" value="1"/>
</dbReference>
<accession>A0ABV5MZG0</accession>
<dbReference type="PROSITE" id="PS51085">
    <property type="entry name" value="2FE2S_FER_2"/>
    <property type="match status" value="1"/>
</dbReference>
<keyword evidence="3" id="KW-0001">2Fe-2S</keyword>
<dbReference type="InterPro" id="IPR039261">
    <property type="entry name" value="FNR_nucleotide-bd"/>
</dbReference>
<dbReference type="PROSITE" id="PS00197">
    <property type="entry name" value="2FE2S_FER_1"/>
    <property type="match status" value="1"/>
</dbReference>
<evidence type="ECO:0000256" key="3">
    <source>
        <dbReference type="ARBA" id="ARBA00022714"/>
    </source>
</evidence>
<dbReference type="Pfam" id="PF00175">
    <property type="entry name" value="NAD_binding_1"/>
    <property type="match status" value="1"/>
</dbReference>
<feature type="domain" description="2Fe-2S ferredoxin-type" evidence="8">
    <location>
        <begin position="231"/>
        <end position="316"/>
    </location>
</feature>
<name>A0ABV5MZG0_9ACTN</name>
<dbReference type="SUPFAM" id="SSF52343">
    <property type="entry name" value="Ferredoxin reductase-like, C-terminal NADP-linked domain"/>
    <property type="match status" value="1"/>
</dbReference>
<comment type="cofactor">
    <cofactor evidence="1">
        <name>FAD</name>
        <dbReference type="ChEBI" id="CHEBI:57692"/>
    </cofactor>
</comment>
<dbReference type="CDD" id="cd00207">
    <property type="entry name" value="fer2"/>
    <property type="match status" value="1"/>
</dbReference>
<dbReference type="EMBL" id="JBHMCY010000016">
    <property type="protein sequence ID" value="MFB9463261.1"/>
    <property type="molecule type" value="Genomic_DNA"/>
</dbReference>
<reference evidence="10 11" key="1">
    <citation type="submission" date="2024-09" db="EMBL/GenBank/DDBJ databases">
        <authorList>
            <person name="Sun Q."/>
            <person name="Mori K."/>
        </authorList>
    </citation>
    <scope>NUCLEOTIDE SEQUENCE [LARGE SCALE GENOMIC DNA]</scope>
    <source>
        <strain evidence="10 11">JCM 6917</strain>
    </source>
</reference>
<dbReference type="Gene3D" id="3.40.50.80">
    <property type="entry name" value="Nucleotide-binding domain of ferredoxin-NADP reductase (FNR) module"/>
    <property type="match status" value="1"/>
</dbReference>
<protein>
    <submittedName>
        <fullName evidence="10">PDR/VanB family oxidoreductase</fullName>
    </submittedName>
</protein>
<evidence type="ECO:0000259" key="8">
    <source>
        <dbReference type="PROSITE" id="PS51085"/>
    </source>
</evidence>
<dbReference type="Gene3D" id="2.40.30.10">
    <property type="entry name" value="Translation factors"/>
    <property type="match status" value="1"/>
</dbReference>
<dbReference type="Pfam" id="PF00111">
    <property type="entry name" value="Fer2"/>
    <property type="match status" value="1"/>
</dbReference>
<keyword evidence="11" id="KW-1185">Reference proteome</keyword>
<evidence type="ECO:0000313" key="11">
    <source>
        <dbReference type="Proteomes" id="UP001589709"/>
    </source>
</evidence>
<proteinExistence type="predicted"/>
<evidence type="ECO:0000256" key="7">
    <source>
        <dbReference type="ARBA" id="ARBA00023014"/>
    </source>
</evidence>
<feature type="domain" description="FAD-binding FR-type" evidence="9">
    <location>
        <begin position="2"/>
        <end position="106"/>
    </location>
</feature>
<dbReference type="PRINTS" id="PR00409">
    <property type="entry name" value="PHDIOXRDTASE"/>
</dbReference>
<gene>
    <name evidence="10" type="ORF">ACFF45_11200</name>
</gene>
<evidence type="ECO:0000259" key="9">
    <source>
        <dbReference type="PROSITE" id="PS51384"/>
    </source>
</evidence>
<dbReference type="InterPro" id="IPR017938">
    <property type="entry name" value="Riboflavin_synthase-like_b-brl"/>
</dbReference>
<evidence type="ECO:0000256" key="2">
    <source>
        <dbReference type="ARBA" id="ARBA00022630"/>
    </source>
</evidence>
<comment type="caution">
    <text evidence="10">The sequence shown here is derived from an EMBL/GenBank/DDBJ whole genome shotgun (WGS) entry which is preliminary data.</text>
</comment>
<dbReference type="PANTHER" id="PTHR47354">
    <property type="entry name" value="NADH OXIDOREDUCTASE HCR"/>
    <property type="match status" value="1"/>
</dbReference>
<dbReference type="InterPro" id="IPR012675">
    <property type="entry name" value="Beta-grasp_dom_sf"/>
</dbReference>
<organism evidence="10 11">
    <name type="scientific">Streptomyces cinereospinus</name>
    <dbReference type="NCBI Taxonomy" id="285561"/>
    <lineage>
        <taxon>Bacteria</taxon>
        <taxon>Bacillati</taxon>
        <taxon>Actinomycetota</taxon>
        <taxon>Actinomycetes</taxon>
        <taxon>Kitasatosporales</taxon>
        <taxon>Streptomycetaceae</taxon>
        <taxon>Streptomyces</taxon>
    </lineage>
</organism>
<dbReference type="InterPro" id="IPR050415">
    <property type="entry name" value="MRET"/>
</dbReference>
<sequence>MSEDAGIEVVVARRVTVADDVLEIELHPGEGTALPEWQAGAHIDVVTGDGLVRQYSLCGDPEDLRAYRVAVLHQPQGRGGSAWLHNELRAGDRLTIRGPRNHFPLEDASGYVFLAGGIGVTPLLPMIRQAAARAVPWALHYGGRSRTSMAYADDLQASAPAHVHLVPFDELGLIDLEAAVAAAPPDSLVYCCGPEPLLAAAESVCSSRGLRLRTERFSPGQAASSTVDRAFTVRIASTGAELTVPADRTIVDVLAEAGIDVLTSCEEGTCGTCETVVLKGRPDHRDSVLSAEEQQAGDRMIICVSRSHTPRLVFDL</sequence>
<keyword evidence="2" id="KW-0285">Flavoprotein</keyword>
<keyword evidence="4" id="KW-0479">Metal-binding</keyword>
<dbReference type="Proteomes" id="UP001589709">
    <property type="component" value="Unassembled WGS sequence"/>
</dbReference>